<reference evidence="3 4" key="1">
    <citation type="journal article" date="2015" name="Genome Announc.">
        <title>Draft Genome Sequence of Filamentous Marine Cyanobacterium Lyngbya confervoides Strain BDU141951.</title>
        <authorList>
            <person name="Chandrababunaidu M.M."/>
            <person name="Sen D."/>
            <person name="Tripathy S."/>
        </authorList>
    </citation>
    <scope>NUCLEOTIDE SEQUENCE [LARGE SCALE GENOMIC DNA]</scope>
    <source>
        <strain evidence="3 4">BDU141951</strain>
    </source>
</reference>
<dbReference type="Proteomes" id="UP000031561">
    <property type="component" value="Unassembled WGS sequence"/>
</dbReference>
<keyword evidence="1" id="KW-1133">Transmembrane helix</keyword>
<name>A0ABD4T299_9CYAN</name>
<sequence>MSLIGNILWLVFGGLIAGCLYILSGLLLCLTIVGIPFGLQTIKIGWATFAPFGKDVVTKPGGDSVLSLVFNIIWILCFGWEIAIAHLTSAALLAITIIGLPFAKQHLKLLVVSFLPFGHELK</sequence>
<organism evidence="3 4">
    <name type="scientific">Lyngbya confervoides BDU141951</name>
    <dbReference type="NCBI Taxonomy" id="1574623"/>
    <lineage>
        <taxon>Bacteria</taxon>
        <taxon>Bacillati</taxon>
        <taxon>Cyanobacteriota</taxon>
        <taxon>Cyanophyceae</taxon>
        <taxon>Oscillatoriophycideae</taxon>
        <taxon>Oscillatoriales</taxon>
        <taxon>Microcoleaceae</taxon>
        <taxon>Lyngbya</taxon>
    </lineage>
</organism>
<evidence type="ECO:0000313" key="4">
    <source>
        <dbReference type="Proteomes" id="UP000031561"/>
    </source>
</evidence>
<dbReference type="EMBL" id="JTHE03000038">
    <property type="protein sequence ID" value="MCM1982362.1"/>
    <property type="molecule type" value="Genomic_DNA"/>
</dbReference>
<keyword evidence="1" id="KW-0812">Transmembrane</keyword>
<dbReference type="RefSeq" id="WP_166281055.1">
    <property type="nucleotide sequence ID" value="NZ_JTHE03000038.1"/>
</dbReference>
<dbReference type="PANTHER" id="PTHR42903">
    <property type="entry name" value="INNER MEMBRANE PROTEIN YCCF"/>
    <property type="match status" value="1"/>
</dbReference>
<evidence type="ECO:0000259" key="2">
    <source>
        <dbReference type="Pfam" id="PF03733"/>
    </source>
</evidence>
<dbReference type="Pfam" id="PF03733">
    <property type="entry name" value="YccF"/>
    <property type="match status" value="2"/>
</dbReference>
<accession>A0ABD4T299</accession>
<keyword evidence="4" id="KW-1185">Reference proteome</keyword>
<gene>
    <name evidence="3" type="ORF">QQ91_0005910</name>
</gene>
<feature type="domain" description="Inner membrane component" evidence="2">
    <location>
        <begin position="4"/>
        <end position="54"/>
    </location>
</feature>
<evidence type="ECO:0000313" key="3">
    <source>
        <dbReference type="EMBL" id="MCM1982362.1"/>
    </source>
</evidence>
<proteinExistence type="predicted"/>
<feature type="transmembrane region" description="Helical" evidence="1">
    <location>
        <begin position="7"/>
        <end position="35"/>
    </location>
</feature>
<dbReference type="PIRSF" id="PIRSF028777">
    <property type="entry name" value="UCP028777"/>
    <property type="match status" value="1"/>
</dbReference>
<dbReference type="PANTHER" id="PTHR42903:SF1">
    <property type="entry name" value="INNER MEMBRANE PROTEIN YCCF"/>
    <property type="match status" value="1"/>
</dbReference>
<dbReference type="InterPro" id="IPR052937">
    <property type="entry name" value="Inner_membrane_protein"/>
</dbReference>
<dbReference type="InterPro" id="IPR031308">
    <property type="entry name" value="UCP028777"/>
</dbReference>
<protein>
    <submittedName>
        <fullName evidence="3">YccF domain-containing protein</fullName>
    </submittedName>
</protein>
<keyword evidence="1" id="KW-0472">Membrane</keyword>
<dbReference type="InterPro" id="IPR005185">
    <property type="entry name" value="YccF"/>
</dbReference>
<dbReference type="NCBIfam" id="NF008740">
    <property type="entry name" value="PRK11770.1-2"/>
    <property type="match status" value="1"/>
</dbReference>
<feature type="transmembrane region" description="Helical" evidence="1">
    <location>
        <begin position="72"/>
        <end position="100"/>
    </location>
</feature>
<feature type="domain" description="Inner membrane component" evidence="2">
    <location>
        <begin position="69"/>
        <end position="118"/>
    </location>
</feature>
<dbReference type="AlphaFoldDB" id="A0ABD4T299"/>
<comment type="caution">
    <text evidence="3">The sequence shown here is derived from an EMBL/GenBank/DDBJ whole genome shotgun (WGS) entry which is preliminary data.</text>
</comment>
<evidence type="ECO:0000256" key="1">
    <source>
        <dbReference type="SAM" id="Phobius"/>
    </source>
</evidence>